<reference evidence="2" key="1">
    <citation type="submission" date="2022-10" db="EMBL/GenBank/DDBJ databases">
        <authorList>
            <person name="Aires J."/>
            <person name="Mesa V."/>
        </authorList>
    </citation>
    <scope>NUCLEOTIDE SEQUENCE</scope>
    <source>
        <strain evidence="2">Clostridium neonatale JD116</strain>
    </source>
</reference>
<dbReference type="Pfam" id="PF13443">
    <property type="entry name" value="HTH_26"/>
    <property type="match status" value="1"/>
</dbReference>
<dbReference type="Gene3D" id="1.10.260.40">
    <property type="entry name" value="lambda repressor-like DNA-binding domains"/>
    <property type="match status" value="1"/>
</dbReference>
<dbReference type="InterPro" id="IPR001387">
    <property type="entry name" value="Cro/C1-type_HTH"/>
</dbReference>
<feature type="domain" description="HTH cro/C1-type" evidence="1">
    <location>
        <begin position="19"/>
        <end position="63"/>
    </location>
</feature>
<gene>
    <name evidence="2" type="ORF">CNEO2_470045</name>
</gene>
<dbReference type="InterPro" id="IPR010982">
    <property type="entry name" value="Lambda_DNA-bd_dom_sf"/>
</dbReference>
<name>A0AAD1YGS2_9CLOT</name>
<accession>A0AAD1YGS2</accession>
<dbReference type="CDD" id="cd00093">
    <property type="entry name" value="HTH_XRE"/>
    <property type="match status" value="1"/>
</dbReference>
<dbReference type="SMART" id="SM00530">
    <property type="entry name" value="HTH_XRE"/>
    <property type="match status" value="1"/>
</dbReference>
<evidence type="ECO:0000313" key="2">
    <source>
        <dbReference type="EMBL" id="CAI3636124.1"/>
    </source>
</evidence>
<dbReference type="PROSITE" id="PS50943">
    <property type="entry name" value="HTH_CROC1"/>
    <property type="match status" value="1"/>
</dbReference>
<organism evidence="2 3">
    <name type="scientific">Clostridium neonatale</name>
    <dbReference type="NCBI Taxonomy" id="137838"/>
    <lineage>
        <taxon>Bacteria</taxon>
        <taxon>Bacillati</taxon>
        <taxon>Bacillota</taxon>
        <taxon>Clostridia</taxon>
        <taxon>Eubacteriales</taxon>
        <taxon>Clostridiaceae</taxon>
        <taxon>Clostridium</taxon>
    </lineage>
</organism>
<dbReference type="AlphaFoldDB" id="A0AAD1YGS2"/>
<evidence type="ECO:0000259" key="1">
    <source>
        <dbReference type="PROSITE" id="PS50943"/>
    </source>
</evidence>
<dbReference type="SUPFAM" id="SSF47413">
    <property type="entry name" value="lambda repressor-like DNA-binding domains"/>
    <property type="match status" value="1"/>
</dbReference>
<evidence type="ECO:0000313" key="3">
    <source>
        <dbReference type="Proteomes" id="UP001189143"/>
    </source>
</evidence>
<dbReference type="EMBL" id="CAMTCP010000245">
    <property type="protein sequence ID" value="CAI3636124.1"/>
    <property type="molecule type" value="Genomic_DNA"/>
</dbReference>
<dbReference type="Proteomes" id="UP001189143">
    <property type="component" value="Unassembled WGS sequence"/>
</dbReference>
<protein>
    <submittedName>
        <fullName evidence="2">Helix-turn-helix domain-containing protein</fullName>
    </submittedName>
</protein>
<sequence length="67" mass="7427">MELDIKKINDVMIGRGIMQKELAKNSKIQEATLSKILNGKVSKPNRKTIHSIAKGLNVNPSDIVKEV</sequence>
<comment type="caution">
    <text evidence="2">The sequence shown here is derived from an EMBL/GenBank/DDBJ whole genome shotgun (WGS) entry which is preliminary data.</text>
</comment>
<dbReference type="RefSeq" id="WP_317049540.1">
    <property type="nucleotide sequence ID" value="NZ_CAMRXC010000224.1"/>
</dbReference>
<dbReference type="GO" id="GO:0003677">
    <property type="term" value="F:DNA binding"/>
    <property type="evidence" value="ECO:0007669"/>
    <property type="project" value="InterPro"/>
</dbReference>
<proteinExistence type="predicted"/>